<sequence length="186" mass="20829">MVVQQEPWIAVSINTHYSTCILGESTWVVGERQLHHHPVSCSTPGRSATVEHHSDTYALSTGLPADTRVHAPASFDLVYRPKPDARKHVSPLPSPRVMAERQHCNPSSSTTPHFSSRGPREGRHIVDRERSADRVAGIGIMAFVQEHTRQGCREERRTSLCSVTISANIENWRGWQREGSHANVDR</sequence>
<evidence type="ECO:0000256" key="1">
    <source>
        <dbReference type="SAM" id="MobiDB-lite"/>
    </source>
</evidence>
<keyword evidence="2" id="KW-1185">Reference proteome</keyword>
<reference evidence="3" key="2">
    <citation type="submission" date="2020-04" db="EMBL/GenBank/DDBJ databases">
        <authorList>
            <consortium name="NCBI Genome Project"/>
        </authorList>
    </citation>
    <scope>NUCLEOTIDE SEQUENCE</scope>
    <source>
        <strain evidence="3">CBS 342.82</strain>
    </source>
</reference>
<evidence type="ECO:0000313" key="2">
    <source>
        <dbReference type="Proteomes" id="UP000504637"/>
    </source>
</evidence>
<dbReference type="AlphaFoldDB" id="A0A6J3LZC8"/>
<name>A0A6J3LZC8_9PEZI</name>
<reference evidence="3" key="3">
    <citation type="submission" date="2025-08" db="UniProtKB">
        <authorList>
            <consortium name="RefSeq"/>
        </authorList>
    </citation>
    <scope>IDENTIFICATION</scope>
    <source>
        <strain evidence="3">CBS 342.82</strain>
    </source>
</reference>
<evidence type="ECO:0000313" key="3">
    <source>
        <dbReference type="RefSeq" id="XP_033458166.1"/>
    </source>
</evidence>
<reference evidence="3" key="1">
    <citation type="submission" date="2020-01" db="EMBL/GenBank/DDBJ databases">
        <authorList>
            <consortium name="DOE Joint Genome Institute"/>
            <person name="Haridas S."/>
            <person name="Albert R."/>
            <person name="Binder M."/>
            <person name="Bloem J."/>
            <person name="Labutti K."/>
            <person name="Salamov A."/>
            <person name="Andreopoulos B."/>
            <person name="Baker S.E."/>
            <person name="Barry K."/>
            <person name="Bills G."/>
            <person name="Bluhm B.H."/>
            <person name="Cannon C."/>
            <person name="Castanera R."/>
            <person name="Culley D.E."/>
            <person name="Daum C."/>
            <person name="Ezra D."/>
            <person name="Gonzalez J.B."/>
            <person name="Henrissat B."/>
            <person name="Kuo A."/>
            <person name="Liang C."/>
            <person name="Lipzen A."/>
            <person name="Lutzoni F."/>
            <person name="Magnuson J."/>
            <person name="Mondo S."/>
            <person name="Nolan M."/>
            <person name="Ohm R."/>
            <person name="Pangilinan J."/>
            <person name="Park H.-J."/>
            <person name="Ramirez L."/>
            <person name="Alfaro M."/>
            <person name="Sun H."/>
            <person name="Tritt A."/>
            <person name="Yoshinaga Y."/>
            <person name="Zwiers L.-H."/>
            <person name="Turgeon B.G."/>
            <person name="Goodwin S.B."/>
            <person name="Spatafora J.W."/>
            <person name="Crous P.W."/>
            <person name="Grigoriev I.V."/>
        </authorList>
    </citation>
    <scope>NUCLEOTIDE SEQUENCE</scope>
    <source>
        <strain evidence="3">CBS 342.82</strain>
    </source>
</reference>
<dbReference type="GeneID" id="54357885"/>
<dbReference type="Proteomes" id="UP000504637">
    <property type="component" value="Unplaced"/>
</dbReference>
<protein>
    <submittedName>
        <fullName evidence="3">Uncharacterized protein</fullName>
    </submittedName>
</protein>
<gene>
    <name evidence="3" type="ORF">K489DRAFT_266781</name>
</gene>
<feature type="compositionally biased region" description="Polar residues" evidence="1">
    <location>
        <begin position="104"/>
        <end position="114"/>
    </location>
</feature>
<dbReference type="RefSeq" id="XP_033458166.1">
    <property type="nucleotide sequence ID" value="XM_033600085.1"/>
</dbReference>
<feature type="region of interest" description="Disordered" evidence="1">
    <location>
        <begin position="101"/>
        <end position="124"/>
    </location>
</feature>
<proteinExistence type="predicted"/>
<organism evidence="3">
    <name type="scientific">Dissoconium aciculare CBS 342.82</name>
    <dbReference type="NCBI Taxonomy" id="1314786"/>
    <lineage>
        <taxon>Eukaryota</taxon>
        <taxon>Fungi</taxon>
        <taxon>Dikarya</taxon>
        <taxon>Ascomycota</taxon>
        <taxon>Pezizomycotina</taxon>
        <taxon>Dothideomycetes</taxon>
        <taxon>Dothideomycetidae</taxon>
        <taxon>Mycosphaerellales</taxon>
        <taxon>Dissoconiaceae</taxon>
        <taxon>Dissoconium</taxon>
    </lineage>
</organism>
<accession>A0A6J3LZC8</accession>